<dbReference type="Pfam" id="PF02518">
    <property type="entry name" value="HATPase_c"/>
    <property type="match status" value="1"/>
</dbReference>
<keyword evidence="4" id="KW-0812">Transmembrane</keyword>
<dbReference type="InterPro" id="IPR003594">
    <property type="entry name" value="HATPase_dom"/>
</dbReference>
<evidence type="ECO:0000256" key="3">
    <source>
        <dbReference type="ARBA" id="ARBA00022553"/>
    </source>
</evidence>
<dbReference type="InterPro" id="IPR036890">
    <property type="entry name" value="HATPase_C_sf"/>
</dbReference>
<protein>
    <recommendedName>
        <fullName evidence="2">histidine kinase</fullName>
        <ecNumber evidence="2">2.7.13.3</ecNumber>
    </recommendedName>
</protein>
<evidence type="ECO:0000313" key="7">
    <source>
        <dbReference type="Proteomes" id="UP001409291"/>
    </source>
</evidence>
<dbReference type="PANTHER" id="PTHR43547:SF2">
    <property type="entry name" value="HYBRID SIGNAL TRANSDUCTION HISTIDINE KINASE C"/>
    <property type="match status" value="1"/>
</dbReference>
<evidence type="ECO:0000256" key="2">
    <source>
        <dbReference type="ARBA" id="ARBA00012438"/>
    </source>
</evidence>
<dbReference type="InterPro" id="IPR005467">
    <property type="entry name" value="His_kinase_dom"/>
</dbReference>
<feature type="transmembrane region" description="Helical" evidence="4">
    <location>
        <begin position="6"/>
        <end position="26"/>
    </location>
</feature>
<sequence length="466" mass="53771">MSKIKIIQAVAITSFVVLILLQLRLISSVYKIEQLEFLKNEKAEIKLAYEESIINDKLYPGGQAIIDSILVPQYETLLKLYHEDPKLFRRKLKDLGNEILVELKKKADFEVQFHNIIRNLKLDLTEYDYALYLDKLALTFDGKIYYSLFEVNSTDQDGLIDGNFDVVRPQNIVSAITVTLPSNNSSLIAFKLYASKHNQVKNIVLAIAPLLLLSSSSIVVIVFLFFITMRNWVRQKKLNEISADFFNHVTHEFKTPLTTIQVSVKNLKADLEDKKWEGGYRSVDVITRQTQRLDKLINQALEVSAFDPQAAQFQKHLLVKDLNDIILDSQIKWKKEATVVLNFEPHTVDLYVYYDHFMLTTLLTNLVENGLKYNVSEHKRVQVNVLYISPKSLMIEIGDNGFGIDKQDRSRIFNKFQRGRQIRSSTGLGLGLYFVYNIVAVHKWKLDLETFQDQGTIFRIIIPISK</sequence>
<evidence type="ECO:0000313" key="6">
    <source>
        <dbReference type="EMBL" id="MEN5376703.1"/>
    </source>
</evidence>
<keyword evidence="6" id="KW-0418">Kinase</keyword>
<dbReference type="InterPro" id="IPR003661">
    <property type="entry name" value="HisK_dim/P_dom"/>
</dbReference>
<dbReference type="CDD" id="cd00075">
    <property type="entry name" value="HATPase"/>
    <property type="match status" value="1"/>
</dbReference>
<dbReference type="InterPro" id="IPR036097">
    <property type="entry name" value="HisK_dim/P_sf"/>
</dbReference>
<organism evidence="6 7">
    <name type="scientific">Sphingobacterium kitahiroshimense</name>
    <dbReference type="NCBI Taxonomy" id="470446"/>
    <lineage>
        <taxon>Bacteria</taxon>
        <taxon>Pseudomonadati</taxon>
        <taxon>Bacteroidota</taxon>
        <taxon>Sphingobacteriia</taxon>
        <taxon>Sphingobacteriales</taxon>
        <taxon>Sphingobacteriaceae</taxon>
        <taxon>Sphingobacterium</taxon>
    </lineage>
</organism>
<keyword evidence="4" id="KW-1133">Transmembrane helix</keyword>
<keyword evidence="3" id="KW-0597">Phosphoprotein</keyword>
<evidence type="ECO:0000256" key="1">
    <source>
        <dbReference type="ARBA" id="ARBA00000085"/>
    </source>
</evidence>
<accession>A0ABV0BRY5</accession>
<dbReference type="InterPro" id="IPR004358">
    <property type="entry name" value="Sig_transdc_His_kin-like_C"/>
</dbReference>
<dbReference type="Gene3D" id="3.30.565.10">
    <property type="entry name" value="Histidine kinase-like ATPase, C-terminal domain"/>
    <property type="match status" value="1"/>
</dbReference>
<dbReference type="PRINTS" id="PR00344">
    <property type="entry name" value="BCTRLSENSOR"/>
</dbReference>
<keyword evidence="7" id="KW-1185">Reference proteome</keyword>
<keyword evidence="4" id="KW-0472">Membrane</keyword>
<dbReference type="SUPFAM" id="SSF55874">
    <property type="entry name" value="ATPase domain of HSP90 chaperone/DNA topoisomerase II/histidine kinase"/>
    <property type="match status" value="1"/>
</dbReference>
<feature type="transmembrane region" description="Helical" evidence="4">
    <location>
        <begin position="203"/>
        <end position="227"/>
    </location>
</feature>
<dbReference type="Pfam" id="PF00512">
    <property type="entry name" value="HisKA"/>
    <property type="match status" value="1"/>
</dbReference>
<feature type="domain" description="Histidine kinase" evidence="5">
    <location>
        <begin position="248"/>
        <end position="466"/>
    </location>
</feature>
<dbReference type="RefSeq" id="WP_346580889.1">
    <property type="nucleotide sequence ID" value="NZ_JBDJNQ010000002.1"/>
</dbReference>
<evidence type="ECO:0000259" key="5">
    <source>
        <dbReference type="PROSITE" id="PS50109"/>
    </source>
</evidence>
<dbReference type="EC" id="2.7.13.3" evidence="2"/>
<comment type="caution">
    <text evidence="6">The sequence shown here is derived from an EMBL/GenBank/DDBJ whole genome shotgun (WGS) entry which is preliminary data.</text>
</comment>
<gene>
    <name evidence="6" type="ORF">ABE541_05450</name>
</gene>
<keyword evidence="6" id="KW-0808">Transferase</keyword>
<dbReference type="CDD" id="cd00082">
    <property type="entry name" value="HisKA"/>
    <property type="match status" value="1"/>
</dbReference>
<comment type="catalytic activity">
    <reaction evidence="1">
        <text>ATP + protein L-histidine = ADP + protein N-phospho-L-histidine.</text>
        <dbReference type="EC" id="2.7.13.3"/>
    </reaction>
</comment>
<dbReference type="SMART" id="SM00387">
    <property type="entry name" value="HATPase_c"/>
    <property type="match status" value="1"/>
</dbReference>
<reference evidence="6 7" key="1">
    <citation type="submission" date="2024-04" db="EMBL/GenBank/DDBJ databases">
        <title>WGS of bacteria from Torrens River.</title>
        <authorList>
            <person name="Wyrsch E.R."/>
            <person name="Drigo B."/>
        </authorList>
    </citation>
    <scope>NUCLEOTIDE SEQUENCE [LARGE SCALE GENOMIC DNA]</scope>
    <source>
        <strain evidence="6 7">TWI391</strain>
    </source>
</reference>
<dbReference type="GO" id="GO:0016301">
    <property type="term" value="F:kinase activity"/>
    <property type="evidence" value="ECO:0007669"/>
    <property type="project" value="UniProtKB-KW"/>
</dbReference>
<proteinExistence type="predicted"/>
<dbReference type="PROSITE" id="PS50109">
    <property type="entry name" value="HIS_KIN"/>
    <property type="match status" value="1"/>
</dbReference>
<name>A0ABV0BRY5_9SPHI</name>
<dbReference type="Proteomes" id="UP001409291">
    <property type="component" value="Unassembled WGS sequence"/>
</dbReference>
<dbReference type="PANTHER" id="PTHR43547">
    <property type="entry name" value="TWO-COMPONENT HISTIDINE KINASE"/>
    <property type="match status" value="1"/>
</dbReference>
<dbReference type="EMBL" id="JBDJNQ010000002">
    <property type="protein sequence ID" value="MEN5376703.1"/>
    <property type="molecule type" value="Genomic_DNA"/>
</dbReference>
<evidence type="ECO:0000256" key="4">
    <source>
        <dbReference type="SAM" id="Phobius"/>
    </source>
</evidence>
<dbReference type="SUPFAM" id="SSF47384">
    <property type="entry name" value="Homodimeric domain of signal transducing histidine kinase"/>
    <property type="match status" value="1"/>
</dbReference>
<dbReference type="SMART" id="SM00388">
    <property type="entry name" value="HisKA"/>
    <property type="match status" value="1"/>
</dbReference>
<dbReference type="Gene3D" id="1.10.287.130">
    <property type="match status" value="1"/>
</dbReference>